<evidence type="ECO:0000313" key="15">
    <source>
        <dbReference type="Proteomes" id="UP000799324"/>
    </source>
</evidence>
<dbReference type="InterPro" id="IPR048540">
    <property type="entry name" value="Rrn7_cyclin_N"/>
</dbReference>
<keyword evidence="6" id="KW-0805">Transcription regulation</keyword>
<proteinExistence type="inferred from homology"/>
<dbReference type="InterPro" id="IPR021752">
    <property type="entry name" value="TF_Rrn7_Zf"/>
</dbReference>
<evidence type="ECO:0000256" key="6">
    <source>
        <dbReference type="ARBA" id="ARBA00023015"/>
    </source>
</evidence>
<evidence type="ECO:0000313" key="14">
    <source>
        <dbReference type="EMBL" id="KAF2658231.1"/>
    </source>
</evidence>
<feature type="region of interest" description="Disordered" evidence="10">
    <location>
        <begin position="135"/>
        <end position="160"/>
    </location>
</feature>
<keyword evidence="15" id="KW-1185">Reference proteome</keyword>
<dbReference type="OrthoDB" id="428577at2759"/>
<dbReference type="AlphaFoldDB" id="A0A6A6TFY1"/>
<dbReference type="GO" id="GO:0001164">
    <property type="term" value="F:RNA polymerase I core promoter sequence-specific DNA binding"/>
    <property type="evidence" value="ECO:0007669"/>
    <property type="project" value="InterPro"/>
</dbReference>
<evidence type="ECO:0000256" key="1">
    <source>
        <dbReference type="ARBA" id="ARBA00004604"/>
    </source>
</evidence>
<name>A0A6A6TFY1_9PLEO</name>
<keyword evidence="8" id="KW-0804">Transcription</keyword>
<evidence type="ECO:0000256" key="5">
    <source>
        <dbReference type="ARBA" id="ARBA00022833"/>
    </source>
</evidence>
<dbReference type="GO" id="GO:0070860">
    <property type="term" value="C:RNA polymerase I core factor complex"/>
    <property type="evidence" value="ECO:0007669"/>
    <property type="project" value="InterPro"/>
</dbReference>
<dbReference type="InterPro" id="IPR048538">
    <property type="entry name" value="Rrn7_cyclin_C"/>
</dbReference>
<dbReference type="Proteomes" id="UP000799324">
    <property type="component" value="Unassembled WGS sequence"/>
</dbReference>
<comment type="subcellular location">
    <subcellularLocation>
        <location evidence="1">Nucleus</location>
        <location evidence="1">Nucleolus</location>
    </subcellularLocation>
</comment>
<protein>
    <submittedName>
        <fullName evidence="14">Uncharacterized protein</fullName>
    </submittedName>
</protein>
<evidence type="ECO:0000256" key="4">
    <source>
        <dbReference type="ARBA" id="ARBA00022771"/>
    </source>
</evidence>
<evidence type="ECO:0000256" key="10">
    <source>
        <dbReference type="SAM" id="MobiDB-lite"/>
    </source>
</evidence>
<keyword evidence="5" id="KW-0862">Zinc</keyword>
<evidence type="ECO:0000259" key="12">
    <source>
        <dbReference type="Pfam" id="PF20644"/>
    </source>
</evidence>
<evidence type="ECO:0000259" key="13">
    <source>
        <dbReference type="Pfam" id="PF20645"/>
    </source>
</evidence>
<accession>A0A6A6TFY1</accession>
<dbReference type="EMBL" id="MU004317">
    <property type="protein sequence ID" value="KAF2658231.1"/>
    <property type="molecule type" value="Genomic_DNA"/>
</dbReference>
<dbReference type="InterPro" id="IPR033599">
    <property type="entry name" value="TAF1B/Rrn7"/>
</dbReference>
<feature type="compositionally biased region" description="Low complexity" evidence="10">
    <location>
        <begin position="135"/>
        <end position="147"/>
    </location>
</feature>
<evidence type="ECO:0000256" key="2">
    <source>
        <dbReference type="ARBA" id="ARBA00006899"/>
    </source>
</evidence>
<keyword evidence="9" id="KW-0539">Nucleus</keyword>
<keyword evidence="4" id="KW-0863">Zinc-finger</keyword>
<dbReference type="PANTHER" id="PTHR31576">
    <property type="entry name" value="TATA BOX-BINDING PROTEIN-ASSOCIATED FACTOR RNA POLYMERASE I SUBUNIT B"/>
    <property type="match status" value="1"/>
</dbReference>
<dbReference type="Pfam" id="PF20644">
    <property type="entry name" value="Rrn7_cyclin_N"/>
    <property type="match status" value="1"/>
</dbReference>
<feature type="domain" description="RRN7-type" evidence="11">
    <location>
        <begin position="8"/>
        <end position="37"/>
    </location>
</feature>
<feature type="domain" description="Rrn7/TAF1B N-terminal cyclin" evidence="12">
    <location>
        <begin position="88"/>
        <end position="210"/>
    </location>
</feature>
<evidence type="ECO:0000256" key="9">
    <source>
        <dbReference type="ARBA" id="ARBA00023242"/>
    </source>
</evidence>
<dbReference type="GO" id="GO:0042790">
    <property type="term" value="P:nucleolar large rRNA transcription by RNA polymerase I"/>
    <property type="evidence" value="ECO:0007669"/>
    <property type="project" value="TreeGrafter"/>
</dbReference>
<dbReference type="Pfam" id="PF20645">
    <property type="entry name" value="Rrn7_cyclin_C"/>
    <property type="match status" value="1"/>
</dbReference>
<dbReference type="GO" id="GO:0008270">
    <property type="term" value="F:zinc ion binding"/>
    <property type="evidence" value="ECO:0007669"/>
    <property type="project" value="UniProtKB-KW"/>
</dbReference>
<evidence type="ECO:0000256" key="3">
    <source>
        <dbReference type="ARBA" id="ARBA00022723"/>
    </source>
</evidence>
<gene>
    <name evidence="14" type="ORF">K491DRAFT_713808</name>
</gene>
<keyword evidence="7" id="KW-0238">DNA-binding</keyword>
<comment type="similarity">
    <text evidence="2">Belongs to the RRN7/TAF1B family.</text>
</comment>
<dbReference type="Pfam" id="PF11781">
    <property type="entry name" value="Zn_ribbon_RRN7"/>
    <property type="match status" value="1"/>
</dbReference>
<evidence type="ECO:0000256" key="7">
    <source>
        <dbReference type="ARBA" id="ARBA00023125"/>
    </source>
</evidence>
<dbReference type="PANTHER" id="PTHR31576:SF2">
    <property type="entry name" value="TATA BOX-BINDING PROTEIN-ASSOCIATED FACTOR RNA POLYMERASE I SUBUNIT B"/>
    <property type="match status" value="1"/>
</dbReference>
<organism evidence="14 15">
    <name type="scientific">Lophiostoma macrostomum CBS 122681</name>
    <dbReference type="NCBI Taxonomy" id="1314788"/>
    <lineage>
        <taxon>Eukaryota</taxon>
        <taxon>Fungi</taxon>
        <taxon>Dikarya</taxon>
        <taxon>Ascomycota</taxon>
        <taxon>Pezizomycotina</taxon>
        <taxon>Dothideomycetes</taxon>
        <taxon>Pleosporomycetidae</taxon>
        <taxon>Pleosporales</taxon>
        <taxon>Lophiostomataceae</taxon>
        <taxon>Lophiostoma</taxon>
    </lineage>
</organism>
<evidence type="ECO:0000259" key="11">
    <source>
        <dbReference type="Pfam" id="PF11781"/>
    </source>
</evidence>
<sequence length="531" mass="60739">MERKQSRTKGPVCGIENCRSRRYEEGEDGYLYCQNGHRKGNLQFGEDEGDFDSSARTTTRKKKDDEYKEVHYKYYRGHQATDLYLKCLQLILRHQVRGLVHDKGLPAELESVVLDLWSLRLLQLEDRVSKSRSYDSQSEFSSASESETGQKKRPLQGRDGKLKSTPGLVDCLALCYLGIITLRLPITPGDIHAWATNADIPYLKAIKYVPHAMREKLSSNYAIALEPNSLLKYEKLYVALNGLGVSLKTEFGIVWPSLNYPLLLFRYLKELALPLELYDATLRLAGYLGYKFIIPESGPDRLSVRNLPEAQLAACLIVCVKLMYPFDGPKRYPVSSSEPAAALINWDRWCKHIVERGKGAQGSAPTYTAEVILKLQEKDVFTMSSNQLDRYLDWYQDTFVDEFKVEDGADGAFRRTMCDMFPIDSNSTAQTRPIQTAEASMDIDHMGTVKAVHADFKPVMVVEQENERPDTIRPGHQYKFYKHEKQLPEQAHRLYELTAKSAGLSMDMLVLAVFFAEKGAQKWMIRQRRRR</sequence>
<reference evidence="14" key="1">
    <citation type="journal article" date="2020" name="Stud. Mycol.">
        <title>101 Dothideomycetes genomes: a test case for predicting lifestyles and emergence of pathogens.</title>
        <authorList>
            <person name="Haridas S."/>
            <person name="Albert R."/>
            <person name="Binder M."/>
            <person name="Bloem J."/>
            <person name="Labutti K."/>
            <person name="Salamov A."/>
            <person name="Andreopoulos B."/>
            <person name="Baker S."/>
            <person name="Barry K."/>
            <person name="Bills G."/>
            <person name="Bluhm B."/>
            <person name="Cannon C."/>
            <person name="Castanera R."/>
            <person name="Culley D."/>
            <person name="Daum C."/>
            <person name="Ezra D."/>
            <person name="Gonzalez J."/>
            <person name="Henrissat B."/>
            <person name="Kuo A."/>
            <person name="Liang C."/>
            <person name="Lipzen A."/>
            <person name="Lutzoni F."/>
            <person name="Magnuson J."/>
            <person name="Mondo S."/>
            <person name="Nolan M."/>
            <person name="Ohm R."/>
            <person name="Pangilinan J."/>
            <person name="Park H.-J."/>
            <person name="Ramirez L."/>
            <person name="Alfaro M."/>
            <person name="Sun H."/>
            <person name="Tritt A."/>
            <person name="Yoshinaga Y."/>
            <person name="Zwiers L.-H."/>
            <person name="Turgeon B."/>
            <person name="Goodwin S."/>
            <person name="Spatafora J."/>
            <person name="Crous P."/>
            <person name="Grigoriev I."/>
        </authorList>
    </citation>
    <scope>NUCLEOTIDE SEQUENCE</scope>
    <source>
        <strain evidence="14">CBS 122681</strain>
    </source>
</reference>
<keyword evidence="3" id="KW-0479">Metal-binding</keyword>
<feature type="domain" description="Rrn7/TAF1B C-terminal cyclin" evidence="13">
    <location>
        <begin position="230"/>
        <end position="399"/>
    </location>
</feature>
<evidence type="ECO:0000256" key="8">
    <source>
        <dbReference type="ARBA" id="ARBA00023163"/>
    </source>
</evidence>